<dbReference type="Pfam" id="PF01852">
    <property type="entry name" value="START"/>
    <property type="match status" value="1"/>
</dbReference>
<dbReference type="InterPro" id="IPR002913">
    <property type="entry name" value="START_lipid-bd_dom"/>
</dbReference>
<dbReference type="CDD" id="cd00177">
    <property type="entry name" value="START"/>
    <property type="match status" value="1"/>
</dbReference>
<dbReference type="SUPFAM" id="SSF55961">
    <property type="entry name" value="Bet v1-like"/>
    <property type="match status" value="1"/>
</dbReference>
<protein>
    <recommendedName>
        <fullName evidence="2">START domain-containing protein</fullName>
    </recommendedName>
</protein>
<accession>A0AAD1XZI8</accession>
<evidence type="ECO:0000313" key="4">
    <source>
        <dbReference type="Proteomes" id="UP001295684"/>
    </source>
</evidence>
<evidence type="ECO:0000256" key="1">
    <source>
        <dbReference type="SAM" id="MobiDB-lite"/>
    </source>
</evidence>
<evidence type="ECO:0000259" key="2">
    <source>
        <dbReference type="PROSITE" id="PS50848"/>
    </source>
</evidence>
<feature type="compositionally biased region" description="Basic and acidic residues" evidence="1">
    <location>
        <begin position="11"/>
        <end position="23"/>
    </location>
</feature>
<dbReference type="InterPro" id="IPR023393">
    <property type="entry name" value="START-like_dom_sf"/>
</dbReference>
<gene>
    <name evidence="3" type="ORF">ECRASSUSDP1_LOCUS22094</name>
</gene>
<dbReference type="PROSITE" id="PS50848">
    <property type="entry name" value="START"/>
    <property type="match status" value="1"/>
</dbReference>
<feature type="domain" description="START" evidence="2">
    <location>
        <begin position="30"/>
        <end position="217"/>
    </location>
</feature>
<dbReference type="Gene3D" id="3.30.530.20">
    <property type="match status" value="1"/>
</dbReference>
<keyword evidence="4" id="KW-1185">Reference proteome</keyword>
<dbReference type="InterPro" id="IPR051213">
    <property type="entry name" value="START_lipid_transfer"/>
</dbReference>
<reference evidence="3" key="1">
    <citation type="submission" date="2023-07" db="EMBL/GenBank/DDBJ databases">
        <authorList>
            <consortium name="AG Swart"/>
            <person name="Singh M."/>
            <person name="Singh A."/>
            <person name="Seah K."/>
            <person name="Emmerich C."/>
        </authorList>
    </citation>
    <scope>NUCLEOTIDE SEQUENCE</scope>
    <source>
        <strain evidence="3">DP1</strain>
    </source>
</reference>
<dbReference type="PANTHER" id="PTHR19308:SF56">
    <property type="entry name" value="START DOMAIN-CONTAINING PROTEIN"/>
    <property type="match status" value="1"/>
</dbReference>
<dbReference type="Proteomes" id="UP001295684">
    <property type="component" value="Unassembled WGS sequence"/>
</dbReference>
<dbReference type="SMART" id="SM00234">
    <property type="entry name" value="START"/>
    <property type="match status" value="1"/>
</dbReference>
<dbReference type="GO" id="GO:0008289">
    <property type="term" value="F:lipid binding"/>
    <property type="evidence" value="ECO:0007669"/>
    <property type="project" value="InterPro"/>
</dbReference>
<dbReference type="EMBL" id="CAMPGE010022626">
    <property type="protein sequence ID" value="CAI2380657.1"/>
    <property type="molecule type" value="Genomic_DNA"/>
</dbReference>
<organism evidence="3 4">
    <name type="scientific">Euplotes crassus</name>
    <dbReference type="NCBI Taxonomy" id="5936"/>
    <lineage>
        <taxon>Eukaryota</taxon>
        <taxon>Sar</taxon>
        <taxon>Alveolata</taxon>
        <taxon>Ciliophora</taxon>
        <taxon>Intramacronucleata</taxon>
        <taxon>Spirotrichea</taxon>
        <taxon>Hypotrichia</taxon>
        <taxon>Euplotida</taxon>
        <taxon>Euplotidae</taxon>
        <taxon>Moneuplotes</taxon>
    </lineage>
</organism>
<feature type="region of interest" description="Disordered" evidence="1">
    <location>
        <begin position="1"/>
        <end position="23"/>
    </location>
</feature>
<dbReference type="GO" id="GO:0005737">
    <property type="term" value="C:cytoplasm"/>
    <property type="evidence" value="ECO:0007669"/>
    <property type="project" value="UniProtKB-ARBA"/>
</dbReference>
<dbReference type="PANTHER" id="PTHR19308">
    <property type="entry name" value="PHOSPHATIDYLCHOLINE TRANSFER PROTEIN"/>
    <property type="match status" value="1"/>
</dbReference>
<dbReference type="AlphaFoldDB" id="A0AAD1XZI8"/>
<proteinExistence type="predicted"/>
<name>A0AAD1XZI8_EUPCR</name>
<sequence length="217" mass="24209">MEEDAFAAITDETKRQQAEKAKEKGDGIFAFANSDGWEKYDEKDGITVYTMKSESGLNCVKGEGVLNFNSNVIEDFAFQSETKPKCDDGCEESSIIESFGDDIKFEYLRYKGKLLVSGRDFVNVSVKYVDSEGRSIISAYSVPHPDKPEQDGYVRGDVKTAGWIITPDKDNEDKSHVVYVTEIDFAGSLPTALVNSVNTKQGFFIAKLAEELKKEFE</sequence>
<comment type="caution">
    <text evidence="3">The sequence shown here is derived from an EMBL/GenBank/DDBJ whole genome shotgun (WGS) entry which is preliminary data.</text>
</comment>
<evidence type="ECO:0000313" key="3">
    <source>
        <dbReference type="EMBL" id="CAI2380657.1"/>
    </source>
</evidence>